<dbReference type="GO" id="GO:0005524">
    <property type="term" value="F:ATP binding"/>
    <property type="evidence" value="ECO:0007669"/>
    <property type="project" value="UniProtKB-KW"/>
</dbReference>
<feature type="domain" description="ABC transporter" evidence="11">
    <location>
        <begin position="233"/>
        <end position="444"/>
    </location>
</feature>
<accession>A0AA43QT02</accession>
<keyword evidence="2" id="KW-0813">Transport</keyword>
<evidence type="ECO:0000256" key="6">
    <source>
        <dbReference type="ARBA" id="ARBA00022840"/>
    </source>
</evidence>
<evidence type="ECO:0000256" key="9">
    <source>
        <dbReference type="SAM" id="MobiDB-lite"/>
    </source>
</evidence>
<feature type="compositionally biased region" description="Basic and acidic residues" evidence="9">
    <location>
        <begin position="488"/>
        <end position="497"/>
    </location>
</feature>
<dbReference type="CDD" id="cd18596">
    <property type="entry name" value="ABC_6TM_VMR1_D1_like"/>
    <property type="match status" value="1"/>
</dbReference>
<evidence type="ECO:0000313" key="13">
    <source>
        <dbReference type="EMBL" id="MDI1492096.1"/>
    </source>
</evidence>
<dbReference type="SUPFAM" id="SSF90123">
    <property type="entry name" value="ABC transporter transmembrane region"/>
    <property type="match status" value="2"/>
</dbReference>
<dbReference type="InterPro" id="IPR017871">
    <property type="entry name" value="ABC_transporter-like_CS"/>
</dbReference>
<keyword evidence="7 10" id="KW-1133">Transmembrane helix</keyword>
<organism evidence="13 14">
    <name type="scientific">Ramalina farinacea</name>
    <dbReference type="NCBI Taxonomy" id="258253"/>
    <lineage>
        <taxon>Eukaryota</taxon>
        <taxon>Fungi</taxon>
        <taxon>Dikarya</taxon>
        <taxon>Ascomycota</taxon>
        <taxon>Pezizomycotina</taxon>
        <taxon>Lecanoromycetes</taxon>
        <taxon>OSLEUM clade</taxon>
        <taxon>Lecanoromycetidae</taxon>
        <taxon>Lecanorales</taxon>
        <taxon>Lecanorineae</taxon>
        <taxon>Ramalinaceae</taxon>
        <taxon>Ramalina</taxon>
    </lineage>
</organism>
<dbReference type="SUPFAM" id="SSF52540">
    <property type="entry name" value="P-loop containing nucleoside triphosphate hydrolases"/>
    <property type="match status" value="2"/>
</dbReference>
<feature type="region of interest" description="Disordered" evidence="9">
    <location>
        <begin position="907"/>
        <end position="947"/>
    </location>
</feature>
<evidence type="ECO:0000256" key="10">
    <source>
        <dbReference type="SAM" id="Phobius"/>
    </source>
</evidence>
<dbReference type="InterPro" id="IPR036640">
    <property type="entry name" value="ABC1_TM_sf"/>
</dbReference>
<evidence type="ECO:0000313" key="14">
    <source>
        <dbReference type="Proteomes" id="UP001161017"/>
    </source>
</evidence>
<evidence type="ECO:0000259" key="12">
    <source>
        <dbReference type="PROSITE" id="PS50929"/>
    </source>
</evidence>
<dbReference type="InterPro" id="IPR027417">
    <property type="entry name" value="P-loop_NTPase"/>
</dbReference>
<feature type="domain" description="ABC transporter" evidence="11">
    <location>
        <begin position="794"/>
        <end position="1040"/>
    </location>
</feature>
<dbReference type="InterPro" id="IPR011527">
    <property type="entry name" value="ABC1_TM_dom"/>
</dbReference>
<feature type="transmembrane region" description="Helical" evidence="10">
    <location>
        <begin position="25"/>
        <end position="51"/>
    </location>
</feature>
<keyword evidence="4" id="KW-0677">Repeat</keyword>
<dbReference type="FunFam" id="3.40.50.300:FF:000630">
    <property type="entry name" value="ATP-binding cassette (ABC) transporter, putative"/>
    <property type="match status" value="1"/>
</dbReference>
<gene>
    <name evidence="13" type="primary">YBT1_2</name>
    <name evidence="13" type="ORF">OHK93_003308</name>
</gene>
<dbReference type="AlphaFoldDB" id="A0AA43QT02"/>
<dbReference type="EMBL" id="JAPUFD010000017">
    <property type="protein sequence ID" value="MDI1492096.1"/>
    <property type="molecule type" value="Genomic_DNA"/>
</dbReference>
<keyword evidence="3 10" id="KW-0812">Transmembrane</keyword>
<evidence type="ECO:0000256" key="2">
    <source>
        <dbReference type="ARBA" id="ARBA00022448"/>
    </source>
</evidence>
<feature type="domain" description="ABC transmembrane type-1" evidence="12">
    <location>
        <begin position="1"/>
        <end position="181"/>
    </location>
</feature>
<dbReference type="GO" id="GO:0000329">
    <property type="term" value="C:fungal-type vacuole membrane"/>
    <property type="evidence" value="ECO:0007669"/>
    <property type="project" value="TreeGrafter"/>
</dbReference>
<dbReference type="SMART" id="SM00382">
    <property type="entry name" value="AAA"/>
    <property type="match status" value="2"/>
</dbReference>
<feature type="transmembrane region" description="Helical" evidence="10">
    <location>
        <begin position="617"/>
        <end position="636"/>
    </location>
</feature>
<keyword evidence="8 10" id="KW-0472">Membrane</keyword>
<feature type="transmembrane region" description="Helical" evidence="10">
    <location>
        <begin position="588"/>
        <end position="611"/>
    </location>
</feature>
<dbReference type="InterPro" id="IPR050173">
    <property type="entry name" value="ABC_transporter_C-like"/>
</dbReference>
<name>A0AA43QT02_9LECA</name>
<dbReference type="CDD" id="cd18604">
    <property type="entry name" value="ABC_6TM_VMR1_D2_like"/>
    <property type="match status" value="1"/>
</dbReference>
<dbReference type="PROSITE" id="PS50893">
    <property type="entry name" value="ABC_TRANSPORTER_2"/>
    <property type="match status" value="2"/>
</dbReference>
<dbReference type="Gene3D" id="1.20.1560.10">
    <property type="entry name" value="ABC transporter type 1, transmembrane domain"/>
    <property type="match status" value="2"/>
</dbReference>
<dbReference type="Pfam" id="PF00005">
    <property type="entry name" value="ABC_tran"/>
    <property type="match status" value="2"/>
</dbReference>
<dbReference type="InterPro" id="IPR003593">
    <property type="entry name" value="AAA+_ATPase"/>
</dbReference>
<feature type="compositionally biased region" description="Polar residues" evidence="9">
    <location>
        <begin position="927"/>
        <end position="942"/>
    </location>
</feature>
<dbReference type="PANTHER" id="PTHR24223:SF353">
    <property type="entry name" value="ABC TRANSPORTER ATP-BINDING PROTEIN_PERMEASE VMR1-RELATED"/>
    <property type="match status" value="1"/>
</dbReference>
<dbReference type="PROSITE" id="PS00211">
    <property type="entry name" value="ABC_TRANSPORTER_1"/>
    <property type="match status" value="1"/>
</dbReference>
<evidence type="ECO:0000256" key="5">
    <source>
        <dbReference type="ARBA" id="ARBA00022741"/>
    </source>
</evidence>
<dbReference type="Gene3D" id="3.40.50.300">
    <property type="entry name" value="P-loop containing nucleotide triphosphate hydrolases"/>
    <property type="match status" value="3"/>
</dbReference>
<dbReference type="InterPro" id="IPR003439">
    <property type="entry name" value="ABC_transporter-like_ATP-bd"/>
</dbReference>
<keyword evidence="14" id="KW-1185">Reference proteome</keyword>
<dbReference type="GO" id="GO:0016887">
    <property type="term" value="F:ATP hydrolysis activity"/>
    <property type="evidence" value="ECO:0007669"/>
    <property type="project" value="InterPro"/>
</dbReference>
<dbReference type="FunFam" id="1.20.1560.10:FF:000013">
    <property type="entry name" value="ABC transporter C family member 2"/>
    <property type="match status" value="1"/>
</dbReference>
<dbReference type="PANTHER" id="PTHR24223">
    <property type="entry name" value="ATP-BINDING CASSETTE SUB-FAMILY C"/>
    <property type="match status" value="1"/>
</dbReference>
<comment type="caution">
    <text evidence="13">The sequence shown here is derived from an EMBL/GenBank/DDBJ whole genome shotgun (WGS) entry which is preliminary data.</text>
</comment>
<evidence type="ECO:0000256" key="7">
    <source>
        <dbReference type="ARBA" id="ARBA00022989"/>
    </source>
</evidence>
<dbReference type="GO" id="GO:0140359">
    <property type="term" value="F:ABC-type transporter activity"/>
    <property type="evidence" value="ECO:0007669"/>
    <property type="project" value="InterPro"/>
</dbReference>
<protein>
    <submittedName>
        <fullName evidence="13">Transporter of the ATP-binding cassette (ABC)</fullName>
    </submittedName>
</protein>
<keyword evidence="6 13" id="KW-0067">ATP-binding</keyword>
<evidence type="ECO:0000256" key="4">
    <source>
        <dbReference type="ARBA" id="ARBA00022737"/>
    </source>
</evidence>
<evidence type="ECO:0000256" key="3">
    <source>
        <dbReference type="ARBA" id="ARBA00022692"/>
    </source>
</evidence>
<dbReference type="Proteomes" id="UP001161017">
    <property type="component" value="Unassembled WGS sequence"/>
</dbReference>
<evidence type="ECO:0000256" key="8">
    <source>
        <dbReference type="ARBA" id="ARBA00023136"/>
    </source>
</evidence>
<feature type="domain" description="ABC transmembrane type-1" evidence="12">
    <location>
        <begin position="520"/>
        <end position="751"/>
    </location>
</feature>
<evidence type="ECO:0000256" key="1">
    <source>
        <dbReference type="ARBA" id="ARBA00004141"/>
    </source>
</evidence>
<sequence length="1070" mass="117128">MVDAFKIANAGATMHQVWGSVPVQVIVAITLLYRTLGFSIIAGVGLMAAMVPLNSRIAQRFGAIQMQVMAASDDRIQSTTETVRSIRIIKFFAWESFFERKIHDKRAKELRTLRARYILWSIAASIWYGMPLLITFASFFVYAVILGKSLTPSLAFGSLSLFNLLKMPLDDFVGMITRVQETLASLRRVESYLQEQETHKYYQLSQNKLGDSPYTGFTQATFKWSDDAAKDTDKGNGSVKAGGSGRPTYGFTLENVDIKFAIGRLNVITGPTGSGKSSMLLALLGEMELVQGSIGMPAAVNRDSLPADPKTGLINSVAYCAQVAWLTNSTIRDLTRVGERGVSISGGQKQRITLARAVYSNAGYLLLDDCLSAVDSHTATWILTKCLKGPLMKGRTVVLATYNIAFTEADAALVVILGEGKVVALSGPEAKRSTKVSRSEDFAGEDTEPLKVSADAMSCFELSMRPVQLEKGSLKTIQQEIADNSDEDASKSEDQFRGEATTSSSEGNKGVSVAYYFRTYAIIIIFFLIVGLARLLLISHGSLQASAIIHTSLTKAVMNSRFAFFDKTSFGEIINHFSRDLQTVDQDLAVMAVATLHFLVALLGIIILIVIITPSFLVPGIFICMADYIVGAIYLGGTRNINRMESAQRAPLFQHVSETLSGTTTIRAYGAIGQYRVGNSIRIDRANRPSFFLAAAERWLAVRLDLVGASVALLAGSFAVSSVGSLNSGAIGLSLSYAIVLSEHVLWLIRYHTANVHSAVALRRVREYLDLPQEAPAVIDDNHLPDSWPSKGVVRYQDVFARYAPDLDPALRNVNFTANPSERIWIVGCTGAGKSSLKLTLLRGLEVESGHIRIDGVDTREIGLRDLRSRLAIVPQDSTLFAGTLRFNLDPLEKHSDKKMLEALKSVGLQDPSEDGDKTEQPIQRPAITSSPTFHSRLQNPAPTYRKVSGSLSASPALFSKDTKILILDEATASVDHETDLKIQRCVRELDATLITVAHRLRTVIDYDRIVVLDNGVVQESGHPWVLLQKKDSIFHDMCKAASDDENLIGLAEATWHSDSSIKFRKNKDA</sequence>
<feature type="transmembrane region" description="Helical" evidence="10">
    <location>
        <begin position="117"/>
        <end position="145"/>
    </location>
</feature>
<proteinExistence type="predicted"/>
<evidence type="ECO:0000259" key="11">
    <source>
        <dbReference type="PROSITE" id="PS50893"/>
    </source>
</evidence>
<keyword evidence="5" id="KW-0547">Nucleotide-binding</keyword>
<dbReference type="Pfam" id="PF00664">
    <property type="entry name" value="ABC_membrane"/>
    <property type="match status" value="2"/>
</dbReference>
<reference evidence="13" key="1">
    <citation type="journal article" date="2023" name="Genome Biol. Evol.">
        <title>First Whole Genome Sequence and Flow Cytometry Genome Size Data for the Lichen-Forming Fungus Ramalina farinacea (Ascomycota).</title>
        <authorList>
            <person name="Llewellyn T."/>
            <person name="Mian S."/>
            <person name="Hill R."/>
            <person name="Leitch I.J."/>
            <person name="Gaya E."/>
        </authorList>
    </citation>
    <scope>NUCLEOTIDE SEQUENCE</scope>
    <source>
        <strain evidence="13">LIQ254RAFAR</strain>
    </source>
</reference>
<feature type="transmembrane region" description="Helical" evidence="10">
    <location>
        <begin position="515"/>
        <end position="537"/>
    </location>
</feature>
<dbReference type="PROSITE" id="PS50929">
    <property type="entry name" value="ABC_TM1F"/>
    <property type="match status" value="2"/>
</dbReference>
<comment type="subcellular location">
    <subcellularLocation>
        <location evidence="1">Membrane</location>
        <topology evidence="1">Multi-pass membrane protein</topology>
    </subcellularLocation>
</comment>
<feature type="region of interest" description="Disordered" evidence="9">
    <location>
        <begin position="482"/>
        <end position="507"/>
    </location>
</feature>